<feature type="chain" id="PRO_5042217573" evidence="1">
    <location>
        <begin position="21"/>
        <end position="144"/>
    </location>
</feature>
<dbReference type="EMBL" id="JAWDGP010004899">
    <property type="protein sequence ID" value="KAK3761430.1"/>
    <property type="molecule type" value="Genomic_DNA"/>
</dbReference>
<protein>
    <submittedName>
        <fullName evidence="2">Uncharacterized protein</fullName>
    </submittedName>
</protein>
<sequence>MARRVQHFWLAVAAMAAVSAVFITGSGASSSSDDDDKPKNYTCNAGSACDIDSDQPFAYLEGFLYCCREDDIISFTVNFDVQASEATVDSDMTVSERVQEGFNCTCLDLGDKNLKEKISEAFDDIKDKVGERWDDAKDWLDDIF</sequence>
<proteinExistence type="predicted"/>
<evidence type="ECO:0000256" key="1">
    <source>
        <dbReference type="SAM" id="SignalP"/>
    </source>
</evidence>
<evidence type="ECO:0000313" key="3">
    <source>
        <dbReference type="Proteomes" id="UP001283361"/>
    </source>
</evidence>
<reference evidence="2" key="1">
    <citation type="journal article" date="2023" name="G3 (Bethesda)">
        <title>A reference genome for the long-term kleptoplast-retaining sea slug Elysia crispata morphotype clarki.</title>
        <authorList>
            <person name="Eastman K.E."/>
            <person name="Pendleton A.L."/>
            <person name="Shaikh M.A."/>
            <person name="Suttiyut T."/>
            <person name="Ogas R."/>
            <person name="Tomko P."/>
            <person name="Gavelis G."/>
            <person name="Widhalm J.R."/>
            <person name="Wisecaver J.H."/>
        </authorList>
    </citation>
    <scope>NUCLEOTIDE SEQUENCE</scope>
    <source>
        <strain evidence="2">ECLA1</strain>
    </source>
</reference>
<dbReference type="Proteomes" id="UP001283361">
    <property type="component" value="Unassembled WGS sequence"/>
</dbReference>
<keyword evidence="3" id="KW-1185">Reference proteome</keyword>
<accession>A0AAE1D983</accession>
<feature type="signal peptide" evidence="1">
    <location>
        <begin position="1"/>
        <end position="20"/>
    </location>
</feature>
<evidence type="ECO:0000313" key="2">
    <source>
        <dbReference type="EMBL" id="KAK3761430.1"/>
    </source>
</evidence>
<dbReference type="AlphaFoldDB" id="A0AAE1D983"/>
<comment type="caution">
    <text evidence="2">The sequence shown here is derived from an EMBL/GenBank/DDBJ whole genome shotgun (WGS) entry which is preliminary data.</text>
</comment>
<name>A0AAE1D983_9GAST</name>
<keyword evidence="1" id="KW-0732">Signal</keyword>
<gene>
    <name evidence="2" type="ORF">RRG08_015468</name>
</gene>
<organism evidence="2 3">
    <name type="scientific">Elysia crispata</name>
    <name type="common">lettuce slug</name>
    <dbReference type="NCBI Taxonomy" id="231223"/>
    <lineage>
        <taxon>Eukaryota</taxon>
        <taxon>Metazoa</taxon>
        <taxon>Spiralia</taxon>
        <taxon>Lophotrochozoa</taxon>
        <taxon>Mollusca</taxon>
        <taxon>Gastropoda</taxon>
        <taxon>Heterobranchia</taxon>
        <taxon>Euthyneura</taxon>
        <taxon>Panpulmonata</taxon>
        <taxon>Sacoglossa</taxon>
        <taxon>Placobranchoidea</taxon>
        <taxon>Plakobranchidae</taxon>
        <taxon>Elysia</taxon>
    </lineage>
</organism>